<evidence type="ECO:0000256" key="1">
    <source>
        <dbReference type="SAM" id="Phobius"/>
    </source>
</evidence>
<comment type="caution">
    <text evidence="2">The sequence shown here is derived from an EMBL/GenBank/DDBJ whole genome shotgun (WGS) entry which is preliminary data.</text>
</comment>
<name>A0AAE1B8V9_9GAST</name>
<keyword evidence="1" id="KW-0812">Transmembrane</keyword>
<proteinExistence type="predicted"/>
<feature type="transmembrane region" description="Helical" evidence="1">
    <location>
        <begin position="112"/>
        <end position="133"/>
    </location>
</feature>
<accession>A0AAE1B8V9</accession>
<dbReference type="Proteomes" id="UP001283361">
    <property type="component" value="Unassembled WGS sequence"/>
</dbReference>
<organism evidence="2 3">
    <name type="scientific">Elysia crispata</name>
    <name type="common">lettuce slug</name>
    <dbReference type="NCBI Taxonomy" id="231223"/>
    <lineage>
        <taxon>Eukaryota</taxon>
        <taxon>Metazoa</taxon>
        <taxon>Spiralia</taxon>
        <taxon>Lophotrochozoa</taxon>
        <taxon>Mollusca</taxon>
        <taxon>Gastropoda</taxon>
        <taxon>Heterobranchia</taxon>
        <taxon>Euthyneura</taxon>
        <taxon>Panpulmonata</taxon>
        <taxon>Sacoglossa</taxon>
        <taxon>Placobranchoidea</taxon>
        <taxon>Plakobranchidae</taxon>
        <taxon>Elysia</taxon>
    </lineage>
</organism>
<dbReference type="AlphaFoldDB" id="A0AAE1B8V9"/>
<dbReference type="EMBL" id="JAWDGP010000283">
    <property type="protein sequence ID" value="KAK3801848.1"/>
    <property type="molecule type" value="Genomic_DNA"/>
</dbReference>
<keyword evidence="1" id="KW-0472">Membrane</keyword>
<gene>
    <name evidence="2" type="ORF">RRG08_048435</name>
</gene>
<protein>
    <submittedName>
        <fullName evidence="2">Uncharacterized protein</fullName>
    </submittedName>
</protein>
<keyword evidence="1" id="KW-1133">Transmembrane helix</keyword>
<sequence length="158" mass="18182">MLEFYSRSSREIIQRNQSFELTEKSLCADQVNIYISRPRIIEGRKETPRTNSLPGNLRKNNLLTLRRTKTKLHLPSRKVVGNLRLSVKSRCHRGATTFIPEQVIKVTRLSEIMWLIQILMALSLAPSSAYSGFLVRYNSQLTNTATQQHCIYKSEISS</sequence>
<keyword evidence="3" id="KW-1185">Reference proteome</keyword>
<evidence type="ECO:0000313" key="2">
    <source>
        <dbReference type="EMBL" id="KAK3801848.1"/>
    </source>
</evidence>
<evidence type="ECO:0000313" key="3">
    <source>
        <dbReference type="Proteomes" id="UP001283361"/>
    </source>
</evidence>
<reference evidence="2" key="1">
    <citation type="journal article" date="2023" name="G3 (Bethesda)">
        <title>A reference genome for the long-term kleptoplast-retaining sea slug Elysia crispata morphotype clarki.</title>
        <authorList>
            <person name="Eastman K.E."/>
            <person name="Pendleton A.L."/>
            <person name="Shaikh M.A."/>
            <person name="Suttiyut T."/>
            <person name="Ogas R."/>
            <person name="Tomko P."/>
            <person name="Gavelis G."/>
            <person name="Widhalm J.R."/>
            <person name="Wisecaver J.H."/>
        </authorList>
    </citation>
    <scope>NUCLEOTIDE SEQUENCE</scope>
    <source>
        <strain evidence="2">ECLA1</strain>
    </source>
</reference>